<evidence type="ECO:0000256" key="9">
    <source>
        <dbReference type="ARBA" id="ARBA00023315"/>
    </source>
</evidence>
<name>A0A8C5W8R4_9ANUR</name>
<keyword evidence="3" id="KW-0808">Transferase</keyword>
<dbReference type="PANTHER" id="PTHR45884">
    <property type="entry name" value="N-ACETYLTRANSFERASE ECO"/>
    <property type="match status" value="1"/>
</dbReference>
<evidence type="ECO:0000256" key="10">
    <source>
        <dbReference type="ARBA" id="ARBA00047902"/>
    </source>
</evidence>
<keyword evidence="6" id="KW-0862">Zinc</keyword>
<evidence type="ECO:0000313" key="14">
    <source>
        <dbReference type="Ensembl" id="ENSLLEP00000024157.1"/>
    </source>
</evidence>
<dbReference type="Pfam" id="PF13878">
    <property type="entry name" value="zf-C2H2_3"/>
    <property type="match status" value="1"/>
</dbReference>
<reference evidence="14" key="1">
    <citation type="submission" date="2025-08" db="UniProtKB">
        <authorList>
            <consortium name="Ensembl"/>
        </authorList>
    </citation>
    <scope>IDENTIFICATION</scope>
</reference>
<feature type="compositionally biased region" description="Basic residues" evidence="11">
    <location>
        <begin position="44"/>
        <end position="63"/>
    </location>
</feature>
<keyword evidence="5" id="KW-0863">Zinc-finger</keyword>
<protein>
    <submittedName>
        <fullName evidence="14">Establishment of sister chromatid cohesion N-acetyltransferase 1</fullName>
    </submittedName>
</protein>
<comment type="catalytic activity">
    <reaction evidence="10">
        <text>L-lysyl-[protein] + acetyl-CoA = N(6)-acetyl-L-lysyl-[protein] + CoA + H(+)</text>
        <dbReference type="Rhea" id="RHEA:45948"/>
        <dbReference type="Rhea" id="RHEA-COMP:9752"/>
        <dbReference type="Rhea" id="RHEA-COMP:10731"/>
        <dbReference type="ChEBI" id="CHEBI:15378"/>
        <dbReference type="ChEBI" id="CHEBI:29969"/>
        <dbReference type="ChEBI" id="CHEBI:57287"/>
        <dbReference type="ChEBI" id="CHEBI:57288"/>
        <dbReference type="ChEBI" id="CHEBI:61930"/>
    </reaction>
</comment>
<evidence type="ECO:0000256" key="3">
    <source>
        <dbReference type="ARBA" id="ARBA00022679"/>
    </source>
</evidence>
<gene>
    <name evidence="14" type="primary">ESCO1</name>
</gene>
<evidence type="ECO:0000259" key="12">
    <source>
        <dbReference type="Pfam" id="PF13878"/>
    </source>
</evidence>
<dbReference type="GO" id="GO:0008270">
    <property type="term" value="F:zinc ion binding"/>
    <property type="evidence" value="ECO:0007669"/>
    <property type="project" value="UniProtKB-KW"/>
</dbReference>
<organism evidence="14 15">
    <name type="scientific">Leptobrachium leishanense</name>
    <name type="common">Leishan spiny toad</name>
    <dbReference type="NCBI Taxonomy" id="445787"/>
    <lineage>
        <taxon>Eukaryota</taxon>
        <taxon>Metazoa</taxon>
        <taxon>Chordata</taxon>
        <taxon>Craniata</taxon>
        <taxon>Vertebrata</taxon>
        <taxon>Euteleostomi</taxon>
        <taxon>Amphibia</taxon>
        <taxon>Batrachia</taxon>
        <taxon>Anura</taxon>
        <taxon>Pelobatoidea</taxon>
        <taxon>Megophryidae</taxon>
        <taxon>Leptobrachium</taxon>
    </lineage>
</organism>
<evidence type="ECO:0000256" key="6">
    <source>
        <dbReference type="ARBA" id="ARBA00022833"/>
    </source>
</evidence>
<comment type="similarity">
    <text evidence="2">Belongs to the acetyltransferase family. ECO subfamily.</text>
</comment>
<feature type="compositionally biased region" description="Basic residues" evidence="11">
    <location>
        <begin position="76"/>
        <end position="91"/>
    </location>
</feature>
<dbReference type="GO" id="GO:0000785">
    <property type="term" value="C:chromatin"/>
    <property type="evidence" value="ECO:0007669"/>
    <property type="project" value="TreeGrafter"/>
</dbReference>
<feature type="compositionally biased region" description="Polar residues" evidence="11">
    <location>
        <begin position="218"/>
        <end position="229"/>
    </location>
</feature>
<dbReference type="GeneTree" id="ENSGT00940000157762"/>
<feature type="compositionally biased region" description="Polar residues" evidence="11">
    <location>
        <begin position="158"/>
        <end position="192"/>
    </location>
</feature>
<dbReference type="InterPro" id="IPR028005">
    <property type="entry name" value="AcTrfase_ESCO_Znf_dom"/>
</dbReference>
<evidence type="ECO:0000256" key="8">
    <source>
        <dbReference type="ARBA" id="ARBA00023306"/>
    </source>
</evidence>
<keyword evidence="7" id="KW-0539">Nucleus</keyword>
<proteinExistence type="inferred from homology"/>
<keyword evidence="15" id="KW-1185">Reference proteome</keyword>
<evidence type="ECO:0000256" key="11">
    <source>
        <dbReference type="SAM" id="MobiDB-lite"/>
    </source>
</evidence>
<feature type="compositionally biased region" description="Low complexity" evidence="11">
    <location>
        <begin position="124"/>
        <end position="139"/>
    </location>
</feature>
<reference evidence="14" key="2">
    <citation type="submission" date="2025-09" db="UniProtKB">
        <authorList>
            <consortium name="Ensembl"/>
        </authorList>
    </citation>
    <scope>IDENTIFICATION</scope>
</reference>
<evidence type="ECO:0000256" key="2">
    <source>
        <dbReference type="ARBA" id="ARBA00005816"/>
    </source>
</evidence>
<evidence type="ECO:0000256" key="5">
    <source>
        <dbReference type="ARBA" id="ARBA00022771"/>
    </source>
</evidence>
<dbReference type="InterPro" id="IPR028009">
    <property type="entry name" value="ESCO_Acetyltransf_dom"/>
</dbReference>
<keyword evidence="4" id="KW-0479">Metal-binding</keyword>
<dbReference type="AlphaFoldDB" id="A0A8C5W8R4"/>
<sequence>MASQKRKSSSLVGQTAKRQKTSPSGTSKKRNSISVKAKVQPRPQKNKPPKHKCPPDKAKKKSAANKLKANQSPQKKIAKKPPVKSPTKKAISKPSEKPKTVEPKKARSKLTKNVPAKKCAIKQSKAATTSLKASAATVKSLRRSRVDVARSGSKRATTHNQKSSAVKRSSKSPLTSRPRTTLSPKKAQSTSGSKKRAIPSQNKGLLVGSGSDAKLKNQPKTSSGNSGQKKPTDGALLRKSQRVIIGKPVNEQKEAKACKIASASPKETCKDRHSKPPKAALTASDKNGTKSTRSKKLAENHSNCPPPVQNHIKRKGTKAKEVPDAKNSPGRKKTKKPTETKQKSNKCTISEKSQSKDSKSEVLSSVSLIEDKVGGPIKASVGSSNAHLSKKTSVLKHPKSTVPLAAPLKRKGGAIKTVVKWQKRGQSDDHIRQLPSDDPKSKRISILDLCNEIAGEIESDTVQVVKETQSCEVLPKVMSPLEERKEEVKPGLQQAGSSEESPSKCFFPSKKSPHLKSKLEVRSRQAQRNTKWNKIKLKKRNSFGHNVPRNRTVLPTLDAIKAKVAVLTRNQPVASTMNSTKIANKDSNTAKAEVGKADILENKIVKISDQKDLPEKSTENGVLENHTNHDLEVAFDEGFRLHLESSPENTPLKKGGSPVVGKEAQDCVSKQLFHNLLTKQMAASSAKGSTVTKHSLAVKPSTVTTEADIQKEIRKLKAMDQDSNKQPIIDAGQKSFGTMSCSICGMLYTASNPEDEAQHLLFHNQFISAVKYVGWKKERLVAEYPDGKVIMVLPDDPRYALKKVKEIREMVDKDLGFQQAPLRLHSRTKTLLFITNDKKVAGCLIAEHIQWGYRVIDDKDSEDNLEKESAISERVKAWCCSTTQEPAICGISRIWVFSMMRRRKIASRMLECLRSHFIYGSYLNKDEIAFSDPTPDGKSFATHYCGTSRFLVYNFVNGHTQTS</sequence>
<evidence type="ECO:0000256" key="4">
    <source>
        <dbReference type="ARBA" id="ARBA00022723"/>
    </source>
</evidence>
<evidence type="ECO:0000259" key="13">
    <source>
        <dbReference type="Pfam" id="PF13880"/>
    </source>
</evidence>
<accession>A0A8C5W8R4</accession>
<feature type="region of interest" description="Disordered" evidence="11">
    <location>
        <begin position="1"/>
        <end position="395"/>
    </location>
</feature>
<dbReference type="GO" id="GO:0007064">
    <property type="term" value="P:mitotic sister chromatid cohesion"/>
    <property type="evidence" value="ECO:0007669"/>
    <property type="project" value="TreeGrafter"/>
</dbReference>
<dbReference type="GO" id="GO:0005634">
    <property type="term" value="C:nucleus"/>
    <property type="evidence" value="ECO:0007669"/>
    <property type="project" value="UniProtKB-SubCell"/>
</dbReference>
<feature type="compositionally biased region" description="Basic and acidic residues" evidence="11">
    <location>
        <begin position="94"/>
        <end position="105"/>
    </location>
</feature>
<feature type="region of interest" description="Disordered" evidence="11">
    <location>
        <begin position="482"/>
        <end position="512"/>
    </location>
</feature>
<dbReference type="PANTHER" id="PTHR45884:SF1">
    <property type="entry name" value="N-ACETYLTRANSFERASE ESCO1"/>
    <property type="match status" value="1"/>
</dbReference>
<feature type="domain" description="N-acetyltransferase ESCO zinc-finger" evidence="12">
    <location>
        <begin position="726"/>
        <end position="765"/>
    </location>
</feature>
<dbReference type="Proteomes" id="UP000694569">
    <property type="component" value="Unplaced"/>
</dbReference>
<dbReference type="GO" id="GO:0061733">
    <property type="term" value="F:protein-lysine-acetyltransferase activity"/>
    <property type="evidence" value="ECO:0007669"/>
    <property type="project" value="TreeGrafter"/>
</dbReference>
<keyword evidence="9" id="KW-0012">Acyltransferase</keyword>
<evidence type="ECO:0000256" key="1">
    <source>
        <dbReference type="ARBA" id="ARBA00004123"/>
    </source>
</evidence>
<dbReference type="Ensembl" id="ENSLLET00000025080.1">
    <property type="protein sequence ID" value="ENSLLEP00000024157.1"/>
    <property type="gene ID" value="ENSLLEG00000015346.1"/>
</dbReference>
<comment type="subcellular location">
    <subcellularLocation>
        <location evidence="1">Nucleus</location>
    </subcellularLocation>
</comment>
<dbReference type="Pfam" id="PF13880">
    <property type="entry name" value="Acetyltransf_13"/>
    <property type="match status" value="1"/>
</dbReference>
<feature type="domain" description="N-acetyltransferase ESCO acetyl-transferase" evidence="13">
    <location>
        <begin position="885"/>
        <end position="953"/>
    </location>
</feature>
<dbReference type="OrthoDB" id="428854at2759"/>
<evidence type="ECO:0000313" key="15">
    <source>
        <dbReference type="Proteomes" id="UP000694569"/>
    </source>
</evidence>
<evidence type="ECO:0000256" key="7">
    <source>
        <dbReference type="ARBA" id="ARBA00023242"/>
    </source>
</evidence>
<keyword evidence="8" id="KW-0131">Cell cycle</keyword>